<comment type="caution">
    <text evidence="1">The sequence shown here is derived from an EMBL/GenBank/DDBJ whole genome shotgun (WGS) entry which is preliminary data.</text>
</comment>
<accession>A0A5J4WR50</accession>
<organism evidence="1 2">
    <name type="scientific">Streblomastix strix</name>
    <dbReference type="NCBI Taxonomy" id="222440"/>
    <lineage>
        <taxon>Eukaryota</taxon>
        <taxon>Metamonada</taxon>
        <taxon>Preaxostyla</taxon>
        <taxon>Oxymonadida</taxon>
        <taxon>Streblomastigidae</taxon>
        <taxon>Streblomastix</taxon>
    </lineage>
</organism>
<dbReference type="OrthoDB" id="2157854at2759"/>
<evidence type="ECO:0000313" key="1">
    <source>
        <dbReference type="EMBL" id="KAA6397607.1"/>
    </source>
</evidence>
<reference evidence="1 2" key="1">
    <citation type="submission" date="2019-03" db="EMBL/GenBank/DDBJ databases">
        <title>Single cell metagenomics reveals metabolic interactions within the superorganism composed of flagellate Streblomastix strix and complex community of Bacteroidetes bacteria on its surface.</title>
        <authorList>
            <person name="Treitli S.C."/>
            <person name="Kolisko M."/>
            <person name="Husnik F."/>
            <person name="Keeling P."/>
            <person name="Hampl V."/>
        </authorList>
    </citation>
    <scope>NUCLEOTIDE SEQUENCE [LARGE SCALE GENOMIC DNA]</scope>
    <source>
        <strain evidence="1">ST1C</strain>
    </source>
</reference>
<gene>
    <name evidence="1" type="ORF">EZS28_006868</name>
</gene>
<protein>
    <submittedName>
        <fullName evidence="1">Uncharacterized protein</fullName>
    </submittedName>
</protein>
<dbReference type="Proteomes" id="UP000324800">
    <property type="component" value="Unassembled WGS sequence"/>
</dbReference>
<evidence type="ECO:0000313" key="2">
    <source>
        <dbReference type="Proteomes" id="UP000324800"/>
    </source>
</evidence>
<dbReference type="EMBL" id="SNRW01001140">
    <property type="protein sequence ID" value="KAA6397607.1"/>
    <property type="molecule type" value="Genomic_DNA"/>
</dbReference>
<proteinExistence type="predicted"/>
<sequence>MVKLLKKHNMCVYTRQQQVLGSKISFAGSQIEAQKYGLKYVISSQVFFDKHYKEWLPWDDCTVAEEKKLMIITNESLVENIVCLAPKCYSLYNGNEQNDVIVSLVN</sequence>
<name>A0A5J4WR50_9EUKA</name>
<dbReference type="AlphaFoldDB" id="A0A5J4WR50"/>